<feature type="transmembrane region" description="Helical" evidence="2">
    <location>
        <begin position="20"/>
        <end position="40"/>
    </location>
</feature>
<keyword evidence="2" id="KW-1133">Transmembrane helix</keyword>
<evidence type="ECO:0000256" key="1">
    <source>
        <dbReference type="SAM" id="MobiDB-lite"/>
    </source>
</evidence>
<comment type="caution">
    <text evidence="3">The sequence shown here is derived from an EMBL/GenBank/DDBJ whole genome shotgun (WGS) entry which is preliminary data.</text>
</comment>
<feature type="transmembrane region" description="Helical" evidence="2">
    <location>
        <begin position="171"/>
        <end position="194"/>
    </location>
</feature>
<sequence length="351" mass="39266">MAYVFPIDIAQIVALFLESIFYGIYLVTFGLCLYILLFSAHTRHRHRLLNPFLLIAIAMFTIATLDVALLLRHILDAFIYYKGPGGAQAEFADISYWVNVTKTVTYCLQTSIADGLLIYRCFIVYGRSLVVLITLCILWTACLSCEISTVYIEFTLRANAFLNSKRLSPFIISVLVMTLALNVTATAMIIYKIYSIQRATKRYLSSDGSGSESTLGRAMRIVIESVAIYTVSVITFVAVYLAGNNAQYGVSDCVVQIIGITFNLMIIRLDQGRAIESRHRPSDRRDPGPTSSTSGLSSIMFEPKADSTMEFWSDVASVTMRTPTSEASTTNLSSQNMEIEWDERREQDLQV</sequence>
<evidence type="ECO:0000313" key="4">
    <source>
        <dbReference type="Proteomes" id="UP000813824"/>
    </source>
</evidence>
<feature type="transmembrane region" description="Helical" evidence="2">
    <location>
        <begin position="221"/>
        <end position="242"/>
    </location>
</feature>
<feature type="region of interest" description="Disordered" evidence="1">
    <location>
        <begin position="322"/>
        <end position="351"/>
    </location>
</feature>
<evidence type="ECO:0000256" key="2">
    <source>
        <dbReference type="SAM" id="Phobius"/>
    </source>
</evidence>
<organism evidence="3 4">
    <name type="scientific">Cristinia sonorae</name>
    <dbReference type="NCBI Taxonomy" id="1940300"/>
    <lineage>
        <taxon>Eukaryota</taxon>
        <taxon>Fungi</taxon>
        <taxon>Dikarya</taxon>
        <taxon>Basidiomycota</taxon>
        <taxon>Agaricomycotina</taxon>
        <taxon>Agaricomycetes</taxon>
        <taxon>Agaricomycetidae</taxon>
        <taxon>Agaricales</taxon>
        <taxon>Pleurotineae</taxon>
        <taxon>Stephanosporaceae</taxon>
        <taxon>Cristinia</taxon>
    </lineage>
</organism>
<dbReference type="Proteomes" id="UP000813824">
    <property type="component" value="Unassembled WGS sequence"/>
</dbReference>
<feature type="transmembrane region" description="Helical" evidence="2">
    <location>
        <begin position="52"/>
        <end position="75"/>
    </location>
</feature>
<dbReference type="OrthoDB" id="3357408at2759"/>
<dbReference type="AlphaFoldDB" id="A0A8K0UHF7"/>
<keyword evidence="4" id="KW-1185">Reference proteome</keyword>
<keyword evidence="2" id="KW-0812">Transmembrane</keyword>
<evidence type="ECO:0000313" key="3">
    <source>
        <dbReference type="EMBL" id="KAH8088915.1"/>
    </source>
</evidence>
<feature type="transmembrane region" description="Helical" evidence="2">
    <location>
        <begin position="129"/>
        <end position="151"/>
    </location>
</feature>
<dbReference type="EMBL" id="JAEVFJ010000039">
    <property type="protein sequence ID" value="KAH8088915.1"/>
    <property type="molecule type" value="Genomic_DNA"/>
</dbReference>
<feature type="compositionally biased region" description="Low complexity" evidence="1">
    <location>
        <begin position="288"/>
        <end position="298"/>
    </location>
</feature>
<feature type="compositionally biased region" description="Basic and acidic residues" evidence="1">
    <location>
        <begin position="342"/>
        <end position="351"/>
    </location>
</feature>
<feature type="region of interest" description="Disordered" evidence="1">
    <location>
        <begin position="277"/>
        <end position="298"/>
    </location>
</feature>
<keyword evidence="2" id="KW-0472">Membrane</keyword>
<protein>
    <submittedName>
        <fullName evidence="3">Uncharacterized protein</fullName>
    </submittedName>
</protein>
<proteinExistence type="predicted"/>
<gene>
    <name evidence="3" type="ORF">BXZ70DRAFT_899246</name>
</gene>
<feature type="transmembrane region" description="Helical" evidence="2">
    <location>
        <begin position="248"/>
        <end position="269"/>
    </location>
</feature>
<feature type="compositionally biased region" description="Basic and acidic residues" evidence="1">
    <location>
        <begin position="277"/>
        <end position="287"/>
    </location>
</feature>
<name>A0A8K0UHF7_9AGAR</name>
<feature type="compositionally biased region" description="Polar residues" evidence="1">
    <location>
        <begin position="322"/>
        <end position="337"/>
    </location>
</feature>
<accession>A0A8K0UHF7</accession>
<reference evidence="3" key="1">
    <citation type="journal article" date="2021" name="New Phytol.">
        <title>Evolutionary innovations through gain and loss of genes in the ectomycorrhizal Boletales.</title>
        <authorList>
            <person name="Wu G."/>
            <person name="Miyauchi S."/>
            <person name="Morin E."/>
            <person name="Kuo A."/>
            <person name="Drula E."/>
            <person name="Varga T."/>
            <person name="Kohler A."/>
            <person name="Feng B."/>
            <person name="Cao Y."/>
            <person name="Lipzen A."/>
            <person name="Daum C."/>
            <person name="Hundley H."/>
            <person name="Pangilinan J."/>
            <person name="Johnson J."/>
            <person name="Barry K."/>
            <person name="LaButti K."/>
            <person name="Ng V."/>
            <person name="Ahrendt S."/>
            <person name="Min B."/>
            <person name="Choi I.G."/>
            <person name="Park H."/>
            <person name="Plett J.M."/>
            <person name="Magnuson J."/>
            <person name="Spatafora J.W."/>
            <person name="Nagy L.G."/>
            <person name="Henrissat B."/>
            <person name="Grigoriev I.V."/>
            <person name="Yang Z.L."/>
            <person name="Xu J."/>
            <person name="Martin F.M."/>
        </authorList>
    </citation>
    <scope>NUCLEOTIDE SEQUENCE</scope>
    <source>
        <strain evidence="3">KKN 215</strain>
    </source>
</reference>